<evidence type="ECO:0000313" key="4">
    <source>
        <dbReference type="Proteomes" id="UP000321085"/>
    </source>
</evidence>
<dbReference type="GO" id="GO:0016740">
    <property type="term" value="F:transferase activity"/>
    <property type="evidence" value="ECO:0007669"/>
    <property type="project" value="UniProtKB-KW"/>
</dbReference>
<sequence length="183" mass="20682">MEDSADDLWVFGYGSLMWRPGFPYVERRLAHLYGYHRSLCVLSHVHRGTPENPGLVLGLDRGGRCHGVAFRVAADEAGATMHYLREREQVTAVYLERHVNVRLDDERAVTAVTYVADRKHGQYAGKLRFDEVLRLVRQGQGVSGRNPDYVRSTHEHLLTMGIVDPLLERIMQSLDGKGGIQEA</sequence>
<dbReference type="PANTHER" id="PTHR12192:SF2">
    <property type="entry name" value="GLUTATHIONE-SPECIFIC GAMMA-GLUTAMYLCYCLOTRANSFERASE 2"/>
    <property type="match status" value="1"/>
</dbReference>
<name>A0A512BLA2_9HYPH</name>
<dbReference type="InterPro" id="IPR036568">
    <property type="entry name" value="GGCT-like_sf"/>
</dbReference>
<dbReference type="EC" id="4.3.2.7" evidence="1"/>
<dbReference type="GO" id="GO:0061928">
    <property type="term" value="F:glutathione specific gamma-glutamylcyclotransferase activity"/>
    <property type="evidence" value="ECO:0007669"/>
    <property type="project" value="UniProtKB-EC"/>
</dbReference>
<keyword evidence="4" id="KW-1185">Reference proteome</keyword>
<evidence type="ECO:0000256" key="2">
    <source>
        <dbReference type="ARBA" id="ARBA00023239"/>
    </source>
</evidence>
<dbReference type="InterPro" id="IPR006840">
    <property type="entry name" value="ChaC"/>
</dbReference>
<dbReference type="SUPFAM" id="SSF110857">
    <property type="entry name" value="Gamma-glutamyl cyclotransferase-like"/>
    <property type="match status" value="1"/>
</dbReference>
<dbReference type="GO" id="GO:0006751">
    <property type="term" value="P:glutathione catabolic process"/>
    <property type="evidence" value="ECO:0007669"/>
    <property type="project" value="InterPro"/>
</dbReference>
<dbReference type="Pfam" id="PF04752">
    <property type="entry name" value="ChaC"/>
    <property type="match status" value="1"/>
</dbReference>
<keyword evidence="2" id="KW-0456">Lyase</keyword>
<keyword evidence="3" id="KW-0808">Transferase</keyword>
<comment type="caution">
    <text evidence="3">The sequence shown here is derived from an EMBL/GenBank/DDBJ whole genome shotgun (WGS) entry which is preliminary data.</text>
</comment>
<evidence type="ECO:0000313" key="3">
    <source>
        <dbReference type="EMBL" id="GEO12685.1"/>
    </source>
</evidence>
<accession>A0A512BLA2</accession>
<reference evidence="3 4" key="1">
    <citation type="submission" date="2019-07" db="EMBL/GenBank/DDBJ databases">
        <title>Whole genome shotgun sequence of Microvirga aerophila NBRC 106136.</title>
        <authorList>
            <person name="Hosoyama A."/>
            <person name="Uohara A."/>
            <person name="Ohji S."/>
            <person name="Ichikawa N."/>
        </authorList>
    </citation>
    <scope>NUCLEOTIDE SEQUENCE [LARGE SCALE GENOMIC DNA]</scope>
    <source>
        <strain evidence="3 4">NBRC 106136</strain>
    </source>
</reference>
<dbReference type="InterPro" id="IPR013024">
    <property type="entry name" value="GGCT-like"/>
</dbReference>
<dbReference type="CDD" id="cd06661">
    <property type="entry name" value="GGCT_like"/>
    <property type="match status" value="1"/>
</dbReference>
<dbReference type="GO" id="GO:0005737">
    <property type="term" value="C:cytoplasm"/>
    <property type="evidence" value="ECO:0007669"/>
    <property type="project" value="TreeGrafter"/>
</dbReference>
<organism evidence="3 4">
    <name type="scientific">Microvirga aerophila</name>
    <dbReference type="NCBI Taxonomy" id="670291"/>
    <lineage>
        <taxon>Bacteria</taxon>
        <taxon>Pseudomonadati</taxon>
        <taxon>Pseudomonadota</taxon>
        <taxon>Alphaproteobacteria</taxon>
        <taxon>Hyphomicrobiales</taxon>
        <taxon>Methylobacteriaceae</taxon>
        <taxon>Microvirga</taxon>
    </lineage>
</organism>
<dbReference type="EMBL" id="BJYU01000002">
    <property type="protein sequence ID" value="GEO12685.1"/>
    <property type="molecule type" value="Genomic_DNA"/>
</dbReference>
<dbReference type="AlphaFoldDB" id="A0A512BLA2"/>
<gene>
    <name evidence="3" type="ORF">MAE02_03810</name>
</gene>
<dbReference type="OrthoDB" id="9795692at2"/>
<dbReference type="Gene3D" id="3.10.490.10">
    <property type="entry name" value="Gamma-glutamyl cyclotransferase-like"/>
    <property type="match status" value="1"/>
</dbReference>
<protein>
    <recommendedName>
        <fullName evidence="1">glutathione-specific gamma-glutamylcyclotransferase</fullName>
        <ecNumber evidence="1">4.3.2.7</ecNumber>
    </recommendedName>
</protein>
<dbReference type="Proteomes" id="UP000321085">
    <property type="component" value="Unassembled WGS sequence"/>
</dbReference>
<evidence type="ECO:0000256" key="1">
    <source>
        <dbReference type="ARBA" id="ARBA00012344"/>
    </source>
</evidence>
<proteinExistence type="predicted"/>
<dbReference type="RefSeq" id="WP_114184586.1">
    <property type="nucleotide sequence ID" value="NZ_BJYU01000002.1"/>
</dbReference>
<dbReference type="PANTHER" id="PTHR12192">
    <property type="entry name" value="CATION TRANSPORT PROTEIN CHAC-RELATED"/>
    <property type="match status" value="1"/>
</dbReference>